<gene>
    <name evidence="1" type="ORF">LIER_20619</name>
</gene>
<reference evidence="1 2" key="1">
    <citation type="submission" date="2024-01" db="EMBL/GenBank/DDBJ databases">
        <title>The complete chloroplast genome sequence of Lithospermum erythrorhizon: insights into the phylogenetic relationship among Boraginaceae species and the maternal lineages of purple gromwells.</title>
        <authorList>
            <person name="Okada T."/>
            <person name="Watanabe K."/>
        </authorList>
    </citation>
    <scope>NUCLEOTIDE SEQUENCE [LARGE SCALE GENOMIC DNA]</scope>
</reference>
<accession>A0AAV3QM41</accession>
<evidence type="ECO:0000313" key="2">
    <source>
        <dbReference type="Proteomes" id="UP001454036"/>
    </source>
</evidence>
<name>A0AAV3QM41_LITER</name>
<dbReference type="AlphaFoldDB" id="A0AAV3QM41"/>
<proteinExistence type="predicted"/>
<sequence>MLKESHKEGVIRLIRQYKDIFACGPEDVLGIDTSVEVHHLHVDSMYAKHGRFKNRSFWFYMYNEELYKKFMGWAASQLCVPRRTTPSHITGETPFSLMYGLEAVLPAEAGIPTYRQLSIRRIIGPRTYELEKLDGEMIPCTWHASNLSKY</sequence>
<comment type="caution">
    <text evidence="1">The sequence shown here is derived from an EMBL/GenBank/DDBJ whole genome shotgun (WGS) entry which is preliminary data.</text>
</comment>
<protein>
    <submittedName>
        <fullName evidence="1">Uncharacterized protein</fullName>
    </submittedName>
</protein>
<dbReference type="EMBL" id="BAABME010005266">
    <property type="protein sequence ID" value="GAA0165142.1"/>
    <property type="molecule type" value="Genomic_DNA"/>
</dbReference>
<organism evidence="1 2">
    <name type="scientific">Lithospermum erythrorhizon</name>
    <name type="common">Purple gromwell</name>
    <name type="synonym">Lithospermum officinale var. erythrorhizon</name>
    <dbReference type="NCBI Taxonomy" id="34254"/>
    <lineage>
        <taxon>Eukaryota</taxon>
        <taxon>Viridiplantae</taxon>
        <taxon>Streptophyta</taxon>
        <taxon>Embryophyta</taxon>
        <taxon>Tracheophyta</taxon>
        <taxon>Spermatophyta</taxon>
        <taxon>Magnoliopsida</taxon>
        <taxon>eudicotyledons</taxon>
        <taxon>Gunneridae</taxon>
        <taxon>Pentapetalae</taxon>
        <taxon>asterids</taxon>
        <taxon>lamiids</taxon>
        <taxon>Boraginales</taxon>
        <taxon>Boraginaceae</taxon>
        <taxon>Boraginoideae</taxon>
        <taxon>Lithospermeae</taxon>
        <taxon>Lithospermum</taxon>
    </lineage>
</organism>
<dbReference type="Proteomes" id="UP001454036">
    <property type="component" value="Unassembled WGS sequence"/>
</dbReference>
<keyword evidence="2" id="KW-1185">Reference proteome</keyword>
<evidence type="ECO:0000313" key="1">
    <source>
        <dbReference type="EMBL" id="GAA0165142.1"/>
    </source>
</evidence>